<organism evidence="5 6">
    <name type="scientific">Pomacea canaliculata</name>
    <name type="common">Golden apple snail</name>
    <dbReference type="NCBI Taxonomy" id="400727"/>
    <lineage>
        <taxon>Eukaryota</taxon>
        <taxon>Metazoa</taxon>
        <taxon>Spiralia</taxon>
        <taxon>Lophotrochozoa</taxon>
        <taxon>Mollusca</taxon>
        <taxon>Gastropoda</taxon>
        <taxon>Caenogastropoda</taxon>
        <taxon>Architaenioglossa</taxon>
        <taxon>Ampullarioidea</taxon>
        <taxon>Ampullariidae</taxon>
        <taxon>Pomacea</taxon>
    </lineage>
</organism>
<dbReference type="PANTHER" id="PTHR44324">
    <property type="entry name" value="WD40 REPEAT DOMAIN 95"/>
    <property type="match status" value="1"/>
</dbReference>
<accession>A0A2T7PY99</accession>
<comment type="caution">
    <text evidence="5">The sequence shown here is derived from an EMBL/GenBank/DDBJ whole genome shotgun (WGS) entry which is preliminary data.</text>
</comment>
<dbReference type="SUPFAM" id="SSF50978">
    <property type="entry name" value="WD40 repeat-like"/>
    <property type="match status" value="1"/>
</dbReference>
<dbReference type="InterPro" id="IPR015943">
    <property type="entry name" value="WD40/YVTN_repeat-like_dom_sf"/>
</dbReference>
<dbReference type="PROSITE" id="PS00678">
    <property type="entry name" value="WD_REPEATS_1"/>
    <property type="match status" value="1"/>
</dbReference>
<dbReference type="InterPro" id="IPR051242">
    <property type="entry name" value="WD-EF-hand_domain"/>
</dbReference>
<keyword evidence="6" id="KW-1185">Reference proteome</keyword>
<evidence type="ECO:0000313" key="6">
    <source>
        <dbReference type="Proteomes" id="UP000245119"/>
    </source>
</evidence>
<dbReference type="InterPro" id="IPR036322">
    <property type="entry name" value="WD40_repeat_dom_sf"/>
</dbReference>
<dbReference type="SUPFAM" id="SSF47473">
    <property type="entry name" value="EF-hand"/>
    <property type="match status" value="1"/>
</dbReference>
<dbReference type="SUPFAM" id="SSF117289">
    <property type="entry name" value="Nucleoporin domain"/>
    <property type="match status" value="1"/>
</dbReference>
<gene>
    <name evidence="5" type="ORF">C0Q70_01016</name>
</gene>
<dbReference type="InterPro" id="IPR019775">
    <property type="entry name" value="WD40_repeat_CS"/>
</dbReference>
<protein>
    <recommendedName>
        <fullName evidence="1">WD repeat-containing protein on Y chromosome</fullName>
    </recommendedName>
</protein>
<dbReference type="Proteomes" id="UP000245119">
    <property type="component" value="Linkage Group LG1"/>
</dbReference>
<dbReference type="InterPro" id="IPR001680">
    <property type="entry name" value="WD40_rpt"/>
</dbReference>
<keyword evidence="3" id="KW-0677">Repeat</keyword>
<dbReference type="Pfam" id="PF00400">
    <property type="entry name" value="WD40"/>
    <property type="match status" value="1"/>
</dbReference>
<reference evidence="5 6" key="1">
    <citation type="submission" date="2018-04" db="EMBL/GenBank/DDBJ databases">
        <title>The genome of golden apple snail Pomacea canaliculata provides insight into stress tolerance and invasive adaptation.</title>
        <authorList>
            <person name="Liu C."/>
            <person name="Liu B."/>
            <person name="Ren Y."/>
            <person name="Zhang Y."/>
            <person name="Wang H."/>
            <person name="Li S."/>
            <person name="Jiang F."/>
            <person name="Yin L."/>
            <person name="Zhang G."/>
            <person name="Qian W."/>
            <person name="Fan W."/>
        </authorList>
    </citation>
    <scope>NUCLEOTIDE SEQUENCE [LARGE SCALE GENOMIC DNA]</scope>
    <source>
        <strain evidence="5">SZHN2017</strain>
        <tissue evidence="5">Muscle</tissue>
    </source>
</reference>
<dbReference type="PROSITE" id="PS50082">
    <property type="entry name" value="WD_REPEATS_2"/>
    <property type="match status" value="1"/>
</dbReference>
<dbReference type="Gene3D" id="1.10.238.10">
    <property type="entry name" value="EF-hand"/>
    <property type="match status" value="1"/>
</dbReference>
<evidence type="ECO:0000313" key="5">
    <source>
        <dbReference type="EMBL" id="PVD38401.1"/>
    </source>
</evidence>
<dbReference type="Gene3D" id="2.130.10.10">
    <property type="entry name" value="YVTN repeat-like/Quinoprotein amine dehydrogenase"/>
    <property type="match status" value="2"/>
</dbReference>
<dbReference type="AlphaFoldDB" id="A0A2T7PY99"/>
<dbReference type="EMBL" id="PZQS01000001">
    <property type="protein sequence ID" value="PVD38401.1"/>
    <property type="molecule type" value="Genomic_DNA"/>
</dbReference>
<evidence type="ECO:0000256" key="3">
    <source>
        <dbReference type="ARBA" id="ARBA00022737"/>
    </source>
</evidence>
<evidence type="ECO:0000256" key="4">
    <source>
        <dbReference type="PROSITE-ProRule" id="PRU00221"/>
    </source>
</evidence>
<dbReference type="SMART" id="SM00320">
    <property type="entry name" value="WD40"/>
    <property type="match status" value="6"/>
</dbReference>
<evidence type="ECO:0000256" key="1">
    <source>
        <dbReference type="ARBA" id="ARBA00014901"/>
    </source>
</evidence>
<evidence type="ECO:0000256" key="2">
    <source>
        <dbReference type="ARBA" id="ARBA00022574"/>
    </source>
</evidence>
<feature type="repeat" description="WD" evidence="4">
    <location>
        <begin position="540"/>
        <end position="574"/>
    </location>
</feature>
<sequence>MHPEDPKPPTSPSFPLTKLKSFIDLDFDTLKETHEFFMEPWGGKDKGLTKSQFCEVIKKTIGRQFTNNEIESLFEKTNANCTQRICWKDFIGCITMVLQYHNYLEETALKMPIFRPEVKFISDIHRKSHSSHLLRSYLAVTVLGNRLQQGRYYMLGREGLISMWTLNMKLSGYRWIGSDGRSSLPKYYIDMTVLYPSTLIAVISTERCIAIWEMHSDGISLKYTITALSNCPTCLDYWGDLTSRTRNLLFWGDTAGDVHCLEFNVNHKEGLFIRSETKENMVRVHYTDLLRGKLVMRQVKIYSLWVIKIRYLPKWDAFISCSQTNINSLFYGDFHGKREYYSCRTSVLCFEYSVQLNIVVTGCLNATVFVWNFFVKQTPIFRLRGHHSPVIAVAIREATRHVISVDTGHAVNVYNLLNQQCIQRFGRLSMTALGGLPTTSHYYNPARNELTMASTTIAWALPVPVFDVRSDYSEICSHDYPLVGVIYSSEFCKVISACRGGFITVWDVYTGTSILQFRHYSRRTPLKEVEYESDCNKLELTAIVMDQTGRRIVTGATDGTINLWNFSGGILIKNYSLPEAVVVSAIVNIKELLFITGWDKRIYIINLESKRVEDSIEFLRPMHTEDILCMTLVEPGLLATASYDGDVIVIKRDTGNVIFKLNACLSRYPINSHDLGEDATQYPPEISYF</sequence>
<name>A0A2T7PY99_POMCA</name>
<proteinExistence type="predicted"/>
<dbReference type="InterPro" id="IPR011992">
    <property type="entry name" value="EF-hand-dom_pair"/>
</dbReference>
<keyword evidence="2 4" id="KW-0853">WD repeat</keyword>
<dbReference type="PANTHER" id="PTHR44324:SF6">
    <property type="entry name" value="EF-HAND CALCIUM BINDING DOMAIN 8"/>
    <property type="match status" value="1"/>
</dbReference>
<dbReference type="OrthoDB" id="5980302at2759"/>